<dbReference type="Proteomes" id="UP000287188">
    <property type="component" value="Unassembled WGS sequence"/>
</dbReference>
<sequence>MALHYRKCLSICLLLLAIQLTLAGVFMLPGSAAHAQQKPPNPGFVLVTIPVKTFAATNVDFKLGTFGTGQKIPVFKTTFDIAIHNPFIVRALQPNAPANIKTLTLRGVKIDVADIRASVGTFQNLFASSNGPFGFDSKTSSLQLTNAVFQIPLLPAQVAILTKLKAALQQHLSNH</sequence>
<keyword evidence="1" id="KW-0732">Signal</keyword>
<evidence type="ECO:0000313" key="3">
    <source>
        <dbReference type="Proteomes" id="UP000287188"/>
    </source>
</evidence>
<dbReference type="EMBL" id="BIFS01000001">
    <property type="protein sequence ID" value="GCE20560.1"/>
    <property type="molecule type" value="Genomic_DNA"/>
</dbReference>
<protein>
    <recommendedName>
        <fullName evidence="4">Lipid/polyisoprenoid-binding YceI-like domain-containing protein</fullName>
    </recommendedName>
</protein>
<feature type="chain" id="PRO_5019557372" description="Lipid/polyisoprenoid-binding YceI-like domain-containing protein" evidence="1">
    <location>
        <begin position="36"/>
        <end position="175"/>
    </location>
</feature>
<comment type="caution">
    <text evidence="2">The sequence shown here is derived from an EMBL/GenBank/DDBJ whole genome shotgun (WGS) entry which is preliminary data.</text>
</comment>
<evidence type="ECO:0000313" key="2">
    <source>
        <dbReference type="EMBL" id="GCE20560.1"/>
    </source>
</evidence>
<accession>A0A402ANL0</accession>
<dbReference type="OrthoDB" id="9865350at2"/>
<evidence type="ECO:0008006" key="4">
    <source>
        <dbReference type="Google" id="ProtNLM"/>
    </source>
</evidence>
<organism evidence="2 3">
    <name type="scientific">Dictyobacter kobayashii</name>
    <dbReference type="NCBI Taxonomy" id="2014872"/>
    <lineage>
        <taxon>Bacteria</taxon>
        <taxon>Bacillati</taxon>
        <taxon>Chloroflexota</taxon>
        <taxon>Ktedonobacteria</taxon>
        <taxon>Ktedonobacterales</taxon>
        <taxon>Dictyobacteraceae</taxon>
        <taxon>Dictyobacter</taxon>
    </lineage>
</organism>
<dbReference type="AlphaFoldDB" id="A0A402ANL0"/>
<keyword evidence="3" id="KW-1185">Reference proteome</keyword>
<proteinExistence type="predicted"/>
<dbReference type="RefSeq" id="WP_136625251.1">
    <property type="nucleotide sequence ID" value="NZ_BIFS01000001.1"/>
</dbReference>
<gene>
    <name evidence="2" type="ORF">KDK_43600</name>
</gene>
<feature type="signal peptide" evidence="1">
    <location>
        <begin position="1"/>
        <end position="35"/>
    </location>
</feature>
<name>A0A402ANL0_9CHLR</name>
<evidence type="ECO:0000256" key="1">
    <source>
        <dbReference type="SAM" id="SignalP"/>
    </source>
</evidence>
<reference evidence="3" key="1">
    <citation type="submission" date="2018-12" db="EMBL/GenBank/DDBJ databases">
        <title>Tengunoibacter tsumagoiensis gen. nov., sp. nov., Dictyobacter kobayashii sp. nov., D. alpinus sp. nov., and D. joshuensis sp. nov. and description of Dictyobacteraceae fam. nov. within the order Ktedonobacterales isolated from Tengu-no-mugimeshi.</title>
        <authorList>
            <person name="Wang C.M."/>
            <person name="Zheng Y."/>
            <person name="Sakai Y."/>
            <person name="Toyoda A."/>
            <person name="Minakuchi Y."/>
            <person name="Abe K."/>
            <person name="Yokota A."/>
            <person name="Yabe S."/>
        </authorList>
    </citation>
    <scope>NUCLEOTIDE SEQUENCE [LARGE SCALE GENOMIC DNA]</scope>
    <source>
        <strain evidence="3">Uno11</strain>
    </source>
</reference>